<reference evidence="1" key="1">
    <citation type="submission" date="2023-06" db="EMBL/GenBank/DDBJ databases">
        <authorList>
            <person name="Kurt Z."/>
        </authorList>
    </citation>
    <scope>NUCLEOTIDE SEQUENCE</scope>
</reference>
<evidence type="ECO:0000313" key="1">
    <source>
        <dbReference type="EMBL" id="CAI9934365.1"/>
    </source>
</evidence>
<protein>
    <submittedName>
        <fullName evidence="2">Hypothetical_protein</fullName>
    </submittedName>
</protein>
<dbReference type="AlphaFoldDB" id="A0AA86P9F2"/>
<proteinExistence type="predicted"/>
<reference evidence="2 3" key="2">
    <citation type="submission" date="2024-07" db="EMBL/GenBank/DDBJ databases">
        <authorList>
            <person name="Akdeniz Z."/>
        </authorList>
    </citation>
    <scope>NUCLEOTIDE SEQUENCE [LARGE SCALE GENOMIC DNA]</scope>
</reference>
<dbReference type="EMBL" id="CAXDID020000088">
    <property type="protein sequence ID" value="CAL6021307.1"/>
    <property type="molecule type" value="Genomic_DNA"/>
</dbReference>
<accession>A0AA86P9F2</accession>
<comment type="caution">
    <text evidence="1">The sequence shown here is derived from an EMBL/GenBank/DDBJ whole genome shotgun (WGS) entry which is preliminary data.</text>
</comment>
<gene>
    <name evidence="1" type="ORF">HINF_LOCUS22010</name>
    <name evidence="2" type="ORF">HINF_LOCUS28108</name>
</gene>
<dbReference type="Proteomes" id="UP001642409">
    <property type="component" value="Unassembled WGS sequence"/>
</dbReference>
<name>A0AA86P9F2_9EUKA</name>
<keyword evidence="3" id="KW-1185">Reference proteome</keyword>
<sequence length="124" mass="14245">MNPCRFVVKKALRTETYLGVYEIQNNCIVAVYAKNWKTRELFYNLGDLEVEHTSYGKSALYDSKKKIKIIVAALESQPEADSISSQEEEDTIVSFNANARAMYEPNQETANSFRFGSQHVLYFE</sequence>
<evidence type="ECO:0000313" key="2">
    <source>
        <dbReference type="EMBL" id="CAL6021307.1"/>
    </source>
</evidence>
<organism evidence="1">
    <name type="scientific">Hexamita inflata</name>
    <dbReference type="NCBI Taxonomy" id="28002"/>
    <lineage>
        <taxon>Eukaryota</taxon>
        <taxon>Metamonada</taxon>
        <taxon>Diplomonadida</taxon>
        <taxon>Hexamitidae</taxon>
        <taxon>Hexamitinae</taxon>
        <taxon>Hexamita</taxon>
    </lineage>
</organism>
<dbReference type="EMBL" id="CATOUU010000564">
    <property type="protein sequence ID" value="CAI9934365.1"/>
    <property type="molecule type" value="Genomic_DNA"/>
</dbReference>
<evidence type="ECO:0000313" key="3">
    <source>
        <dbReference type="Proteomes" id="UP001642409"/>
    </source>
</evidence>